<name>A0A2J6PVM8_9HELO</name>
<gene>
    <name evidence="1" type="ORF">NA56DRAFT_751779</name>
</gene>
<accession>A0A2J6PVM8</accession>
<protein>
    <submittedName>
        <fullName evidence="1">Uncharacterized protein</fullName>
    </submittedName>
</protein>
<sequence length="176" mass="19793">MSLSFRGTPQHLHLLPVITSTATIMFFSMECLTIKSFLSPLVPASTISAFWKAYTLNSSRLGIRYAYNALSAISGMMCNYSLRRTRAGVKEFYAIGVVFSLMHFAFEPWRTKINKKMIDGPSVKAKDGARELLDAQNTIRQLVDLPAWLAFTCGFARLCRLTSEVKVWSFFLPSTS</sequence>
<reference evidence="1 2" key="1">
    <citation type="submission" date="2016-05" db="EMBL/GenBank/DDBJ databases">
        <title>A degradative enzymes factory behind the ericoid mycorrhizal symbiosis.</title>
        <authorList>
            <consortium name="DOE Joint Genome Institute"/>
            <person name="Martino E."/>
            <person name="Morin E."/>
            <person name="Grelet G."/>
            <person name="Kuo A."/>
            <person name="Kohler A."/>
            <person name="Daghino S."/>
            <person name="Barry K."/>
            <person name="Choi C."/>
            <person name="Cichocki N."/>
            <person name="Clum A."/>
            <person name="Copeland A."/>
            <person name="Hainaut M."/>
            <person name="Haridas S."/>
            <person name="Labutti K."/>
            <person name="Lindquist E."/>
            <person name="Lipzen A."/>
            <person name="Khouja H.-R."/>
            <person name="Murat C."/>
            <person name="Ohm R."/>
            <person name="Olson A."/>
            <person name="Spatafora J."/>
            <person name="Veneault-Fourrey C."/>
            <person name="Henrissat B."/>
            <person name="Grigoriev I."/>
            <person name="Martin F."/>
            <person name="Perotto S."/>
        </authorList>
    </citation>
    <scope>NUCLEOTIDE SEQUENCE [LARGE SCALE GENOMIC DNA]</scope>
    <source>
        <strain evidence="1 2">UAMH 7357</strain>
    </source>
</reference>
<keyword evidence="2" id="KW-1185">Reference proteome</keyword>
<evidence type="ECO:0000313" key="2">
    <source>
        <dbReference type="Proteomes" id="UP000235672"/>
    </source>
</evidence>
<dbReference type="EMBL" id="KZ613496">
    <property type="protein sequence ID" value="PMD18077.1"/>
    <property type="molecule type" value="Genomic_DNA"/>
</dbReference>
<dbReference type="Proteomes" id="UP000235672">
    <property type="component" value="Unassembled WGS sequence"/>
</dbReference>
<dbReference type="OrthoDB" id="1523883at2759"/>
<organism evidence="1 2">
    <name type="scientific">Hyaloscypha hepaticicola</name>
    <dbReference type="NCBI Taxonomy" id="2082293"/>
    <lineage>
        <taxon>Eukaryota</taxon>
        <taxon>Fungi</taxon>
        <taxon>Dikarya</taxon>
        <taxon>Ascomycota</taxon>
        <taxon>Pezizomycotina</taxon>
        <taxon>Leotiomycetes</taxon>
        <taxon>Helotiales</taxon>
        <taxon>Hyaloscyphaceae</taxon>
        <taxon>Hyaloscypha</taxon>
    </lineage>
</organism>
<dbReference type="STRING" id="1745343.A0A2J6PVM8"/>
<evidence type="ECO:0000313" key="1">
    <source>
        <dbReference type="EMBL" id="PMD18077.1"/>
    </source>
</evidence>
<dbReference type="AlphaFoldDB" id="A0A2J6PVM8"/>
<proteinExistence type="predicted"/>